<comment type="caution">
    <text evidence="1">The sequence shown here is derived from an EMBL/GenBank/DDBJ whole genome shotgun (WGS) entry which is preliminary data.</text>
</comment>
<protein>
    <submittedName>
        <fullName evidence="1">Pyridoxamine 5'-phosphate oxidase family protein</fullName>
        <ecNumber evidence="1">1.-.-.-</ecNumber>
    </submittedName>
</protein>
<proteinExistence type="predicted"/>
<dbReference type="RefSeq" id="WP_379908888.1">
    <property type="nucleotide sequence ID" value="NZ_JBHSWE010000001.1"/>
</dbReference>
<gene>
    <name evidence="1" type="ORF">ACFQDL_10025</name>
</gene>
<organism evidence="1 2">
    <name type="scientific">Marinobacterium aestuariivivens</name>
    <dbReference type="NCBI Taxonomy" id="1698799"/>
    <lineage>
        <taxon>Bacteria</taxon>
        <taxon>Pseudomonadati</taxon>
        <taxon>Pseudomonadota</taxon>
        <taxon>Gammaproteobacteria</taxon>
        <taxon>Oceanospirillales</taxon>
        <taxon>Oceanospirillaceae</taxon>
        <taxon>Marinobacterium</taxon>
    </lineage>
</organism>
<sequence length="198" mass="21889">MSTIEVTDRTRLRRGPKRASYDRETIYRILDEALVCHIGASMHGGPAVQPNFHWRIGDELYVHGSSRNGLFQSILAGESACITVTLLDGLVFARSAFHHSANFRSVMLYGKGRRVEDPVEKRQALDSMLEKFSPGRSAEARPPNETEMKATAVIAFPIEEVSAKIRSGGPVDDAEDLDWPAWSGVRPLITTLGDLIPD</sequence>
<dbReference type="PANTHER" id="PTHR34071:SF2">
    <property type="entry name" value="FLAVIN-NUCLEOTIDE-BINDING PROTEIN"/>
    <property type="match status" value="1"/>
</dbReference>
<dbReference type="EMBL" id="JBHSWE010000001">
    <property type="protein sequence ID" value="MFC6670385.1"/>
    <property type="molecule type" value="Genomic_DNA"/>
</dbReference>
<accession>A0ABW1ZYW7</accession>
<dbReference type="Proteomes" id="UP001596422">
    <property type="component" value="Unassembled WGS sequence"/>
</dbReference>
<dbReference type="Pfam" id="PF12900">
    <property type="entry name" value="Pyridox_ox_2"/>
    <property type="match status" value="1"/>
</dbReference>
<dbReference type="GO" id="GO:0016491">
    <property type="term" value="F:oxidoreductase activity"/>
    <property type="evidence" value="ECO:0007669"/>
    <property type="project" value="UniProtKB-KW"/>
</dbReference>
<dbReference type="Gene3D" id="2.30.110.10">
    <property type="entry name" value="Electron Transport, Fmn-binding Protein, Chain A"/>
    <property type="match status" value="1"/>
</dbReference>
<evidence type="ECO:0000313" key="2">
    <source>
        <dbReference type="Proteomes" id="UP001596422"/>
    </source>
</evidence>
<evidence type="ECO:0000313" key="1">
    <source>
        <dbReference type="EMBL" id="MFC6670385.1"/>
    </source>
</evidence>
<dbReference type="EC" id="1.-.-.-" evidence="1"/>
<dbReference type="PANTHER" id="PTHR34071">
    <property type="entry name" value="5-NITROIMIDAZOLE ANTIBIOTICS RESISTANCE PROTEIN, NIMA-FAMILY-RELATED PROTEIN-RELATED"/>
    <property type="match status" value="1"/>
</dbReference>
<name>A0ABW1ZYW7_9GAMM</name>
<dbReference type="InterPro" id="IPR012349">
    <property type="entry name" value="Split_barrel_FMN-bd"/>
</dbReference>
<keyword evidence="1" id="KW-0560">Oxidoreductase</keyword>
<dbReference type="InterPro" id="IPR024747">
    <property type="entry name" value="Pyridox_Oxase-rel"/>
</dbReference>
<reference evidence="2" key="1">
    <citation type="journal article" date="2019" name="Int. J. Syst. Evol. Microbiol.">
        <title>The Global Catalogue of Microorganisms (GCM) 10K type strain sequencing project: providing services to taxonomists for standard genome sequencing and annotation.</title>
        <authorList>
            <consortium name="The Broad Institute Genomics Platform"/>
            <consortium name="The Broad Institute Genome Sequencing Center for Infectious Disease"/>
            <person name="Wu L."/>
            <person name="Ma J."/>
        </authorList>
    </citation>
    <scope>NUCLEOTIDE SEQUENCE [LARGE SCALE GENOMIC DNA]</scope>
    <source>
        <strain evidence="2">NBRC 111756</strain>
    </source>
</reference>
<dbReference type="SUPFAM" id="SSF50475">
    <property type="entry name" value="FMN-binding split barrel"/>
    <property type="match status" value="1"/>
</dbReference>
<keyword evidence="2" id="KW-1185">Reference proteome</keyword>